<dbReference type="AlphaFoldDB" id="E6PSD2"/>
<sequence length="362" mass="40538">MFALPNIEVGSHTWSHPFNWIEAAKCHCRGQISKDYPYGNFLPFPGYAFSTHEEVVGARDYIEQKLAPPDKPCKALLWPGDCKPPNHAVALCDASGLLNVNGGGVTMRPQNPSLTAVWPLGVPKGKWFQIYAACSDEEDYTNNWKGPYFGFENVIETFEMTENPRRLKPVEIYFHPYIVTRDAGAVSLHKVFQWALSQPLHPMFETLWLRSVLDRRHAAVARRVDGHGWRLQSGAHLRQWRQPTQASRPRLGQSLGVAGWNEHAEFRYLHIAANRADVTTGGHDPDAIPRLVDANVDVTHLSVTDRHVAIGLAGYAQVQARLALPQGWSVKPTRGIHLAHDGATVVVTSEQRSVRIEMVRTV</sequence>
<proteinExistence type="predicted"/>
<accession>E6PSD2</accession>
<name>E6PSD2_9ZZZZ</name>
<evidence type="ECO:0000313" key="1">
    <source>
        <dbReference type="EMBL" id="CBH97839.1"/>
    </source>
</evidence>
<dbReference type="EMBL" id="CABM01000048">
    <property type="protein sequence ID" value="CBH97839.1"/>
    <property type="molecule type" value="Genomic_DNA"/>
</dbReference>
<dbReference type="PANTHER" id="PTHR35882:SF1">
    <property type="match status" value="1"/>
</dbReference>
<dbReference type="GO" id="GO:0016787">
    <property type="term" value="F:hydrolase activity"/>
    <property type="evidence" value="ECO:0007669"/>
    <property type="project" value="UniProtKB-KW"/>
</dbReference>
<organism evidence="1">
    <name type="scientific">mine drainage metagenome</name>
    <dbReference type="NCBI Taxonomy" id="410659"/>
    <lineage>
        <taxon>unclassified sequences</taxon>
        <taxon>metagenomes</taxon>
        <taxon>ecological metagenomes</taxon>
    </lineage>
</organism>
<gene>
    <name evidence="1" type="ORF">CARN2_3315</name>
</gene>
<dbReference type="Gene3D" id="3.20.20.370">
    <property type="entry name" value="Glycoside hydrolase/deacetylase"/>
    <property type="match status" value="1"/>
</dbReference>
<keyword evidence="1" id="KW-0378">Hydrolase</keyword>
<protein>
    <submittedName>
        <fullName evidence="1">Putative extracellular endo alpha-1,4 polygalactosaminidase or related polysaccharide hydrolase</fullName>
    </submittedName>
</protein>
<dbReference type="PANTHER" id="PTHR35882">
    <property type="entry name" value="PELA"/>
    <property type="match status" value="1"/>
</dbReference>
<reference evidence="1" key="1">
    <citation type="submission" date="2009-10" db="EMBL/GenBank/DDBJ databases">
        <title>Diversity of trophic interactions inside an arsenic-rich microbial ecosystem.</title>
        <authorList>
            <person name="Bertin P.N."/>
            <person name="Heinrich-Salmeron A."/>
            <person name="Pelletier E."/>
            <person name="Goulhen-Chollet F."/>
            <person name="Arsene-Ploetze F."/>
            <person name="Gallien S."/>
            <person name="Calteau A."/>
            <person name="Vallenet D."/>
            <person name="Casiot C."/>
            <person name="Chane-Woon-Ming B."/>
            <person name="Giloteaux L."/>
            <person name="Barakat M."/>
            <person name="Bonnefoy V."/>
            <person name="Bruneel O."/>
            <person name="Chandler M."/>
            <person name="Cleiss J."/>
            <person name="Duran R."/>
            <person name="Elbaz-Poulichet F."/>
            <person name="Fonknechten N."/>
            <person name="Lauga B."/>
            <person name="Mornico D."/>
            <person name="Ortet P."/>
            <person name="Schaeffer C."/>
            <person name="Siguier P."/>
            <person name="Alexander Thil Smith A."/>
            <person name="Van Dorsselaer A."/>
            <person name="Weissenbach J."/>
            <person name="Medigue C."/>
            <person name="Le Paslier D."/>
        </authorList>
    </citation>
    <scope>NUCLEOTIDE SEQUENCE</scope>
</reference>
<comment type="caution">
    <text evidence="1">The sequence shown here is derived from an EMBL/GenBank/DDBJ whole genome shotgun (WGS) entry which is preliminary data.</text>
</comment>